<protein>
    <submittedName>
        <fullName evidence="2">Uncharacterized protein</fullName>
    </submittedName>
</protein>
<name>A0ABS4AND0_9PROT</name>
<organism evidence="2 3">
    <name type="scientific">Roseomonas nitratireducens</name>
    <dbReference type="NCBI Taxonomy" id="2820810"/>
    <lineage>
        <taxon>Bacteria</taxon>
        <taxon>Pseudomonadati</taxon>
        <taxon>Pseudomonadota</taxon>
        <taxon>Alphaproteobacteria</taxon>
        <taxon>Acetobacterales</taxon>
        <taxon>Roseomonadaceae</taxon>
        <taxon>Roseomonas</taxon>
    </lineage>
</organism>
<dbReference type="EMBL" id="JAGIYZ010000002">
    <property type="protein sequence ID" value="MBP0462873.1"/>
    <property type="molecule type" value="Genomic_DNA"/>
</dbReference>
<sequence>MSHAKHAARVIESDSGDHDDPSQAGHLVLASMALEGILLSAYEKRHDDAARVLADILGRLRQATDTIGRR</sequence>
<accession>A0ABS4AND0</accession>
<keyword evidence="3" id="KW-1185">Reference proteome</keyword>
<dbReference type="RefSeq" id="WP_209350270.1">
    <property type="nucleotide sequence ID" value="NZ_JAGIYZ010000002.1"/>
</dbReference>
<feature type="region of interest" description="Disordered" evidence="1">
    <location>
        <begin position="1"/>
        <end position="24"/>
    </location>
</feature>
<reference evidence="2 3" key="1">
    <citation type="submission" date="2021-03" db="EMBL/GenBank/DDBJ databases">
        <authorList>
            <person name="So Y."/>
        </authorList>
    </citation>
    <scope>NUCLEOTIDE SEQUENCE [LARGE SCALE GENOMIC DNA]</scope>
    <source>
        <strain evidence="2 3">PWR1</strain>
    </source>
</reference>
<proteinExistence type="predicted"/>
<gene>
    <name evidence="2" type="ORF">J5Y09_03020</name>
</gene>
<evidence type="ECO:0000313" key="2">
    <source>
        <dbReference type="EMBL" id="MBP0462873.1"/>
    </source>
</evidence>
<evidence type="ECO:0000256" key="1">
    <source>
        <dbReference type="SAM" id="MobiDB-lite"/>
    </source>
</evidence>
<comment type="caution">
    <text evidence="2">The sequence shown here is derived from an EMBL/GenBank/DDBJ whole genome shotgun (WGS) entry which is preliminary data.</text>
</comment>
<dbReference type="Proteomes" id="UP000680815">
    <property type="component" value="Unassembled WGS sequence"/>
</dbReference>
<feature type="compositionally biased region" description="Basic and acidic residues" evidence="1">
    <location>
        <begin position="9"/>
        <end position="21"/>
    </location>
</feature>
<evidence type="ECO:0000313" key="3">
    <source>
        <dbReference type="Proteomes" id="UP000680815"/>
    </source>
</evidence>